<dbReference type="InterPro" id="IPR011249">
    <property type="entry name" value="Metalloenz_LuxS/M16"/>
</dbReference>
<dbReference type="InterPro" id="IPR001431">
    <property type="entry name" value="Pept_M16_Zn_BS"/>
</dbReference>
<dbReference type="Pfam" id="PF00675">
    <property type="entry name" value="Peptidase_M16"/>
    <property type="match status" value="1"/>
</dbReference>
<dbReference type="Pfam" id="PF05193">
    <property type="entry name" value="Peptidase_M16_C"/>
    <property type="match status" value="1"/>
</dbReference>
<dbReference type="Proteomes" id="UP000176405">
    <property type="component" value="Unassembled WGS sequence"/>
</dbReference>
<dbReference type="EMBL" id="MFDH01000008">
    <property type="protein sequence ID" value="OGE36830.1"/>
    <property type="molecule type" value="Genomic_DNA"/>
</dbReference>
<evidence type="ECO:0000313" key="4">
    <source>
        <dbReference type="EMBL" id="OGE36830.1"/>
    </source>
</evidence>
<dbReference type="STRING" id="1797780.A3E45_05140"/>
<dbReference type="GO" id="GO:0046872">
    <property type="term" value="F:metal ion binding"/>
    <property type="evidence" value="ECO:0007669"/>
    <property type="project" value="InterPro"/>
</dbReference>
<reference evidence="4 5" key="1">
    <citation type="journal article" date="2016" name="Nat. Commun.">
        <title>Thousands of microbial genomes shed light on interconnected biogeochemical processes in an aquifer system.</title>
        <authorList>
            <person name="Anantharaman K."/>
            <person name="Brown C.T."/>
            <person name="Hug L.A."/>
            <person name="Sharon I."/>
            <person name="Castelle C.J."/>
            <person name="Probst A.J."/>
            <person name="Thomas B.C."/>
            <person name="Singh A."/>
            <person name="Wilkins M.J."/>
            <person name="Karaoz U."/>
            <person name="Brodie E.L."/>
            <person name="Williams K.H."/>
            <person name="Hubbard S.S."/>
            <person name="Banfield J.F."/>
        </authorList>
    </citation>
    <scope>NUCLEOTIDE SEQUENCE [LARGE SCALE GENOMIC DNA]</scope>
</reference>
<evidence type="ECO:0000256" key="1">
    <source>
        <dbReference type="ARBA" id="ARBA00007261"/>
    </source>
</evidence>
<feature type="non-terminal residue" evidence="4">
    <location>
        <position position="326"/>
    </location>
</feature>
<comment type="caution">
    <text evidence="4">The sequence shown here is derived from an EMBL/GenBank/DDBJ whole genome shotgun (WGS) entry which is preliminary data.</text>
</comment>
<dbReference type="InterPro" id="IPR007863">
    <property type="entry name" value="Peptidase_M16_C"/>
</dbReference>
<protein>
    <recommendedName>
        <fullName evidence="6">Peptidase M16</fullName>
    </recommendedName>
</protein>
<feature type="domain" description="Peptidase M16 N-terminal" evidence="2">
    <location>
        <begin position="24"/>
        <end position="158"/>
    </location>
</feature>
<dbReference type="GO" id="GO:0006508">
    <property type="term" value="P:proteolysis"/>
    <property type="evidence" value="ECO:0007669"/>
    <property type="project" value="InterPro"/>
</dbReference>
<evidence type="ECO:0000259" key="3">
    <source>
        <dbReference type="Pfam" id="PF05193"/>
    </source>
</evidence>
<comment type="similarity">
    <text evidence="1">Belongs to the peptidase M16 family.</text>
</comment>
<sequence length="326" mass="36578">MIKYNISTLKNGMTLITVPLPHLDSVTTMVAVGAGSRYEAKSINGISHFLEHMFFKGSKKYPTAEIIANLVDGIGAVNNAGTDQEYTFYWIKSAAEKVEFASDILSSMLKEPLFKEEEIEREKGVILEEIRMYQDTPAKNVWDLYINLQFGDQPLGWNVGGTEEIIKTLKRKDFTAYISSLYSPKNMALVYVGKLPKDIDKLAEKYFMDLPSRQFHKSAPYKRVKQDKPKIGVLQKKTDQANIVFGVEGYDRHSEKRYAANLLGTILGGGMSSRLFLQVREKRGLAYSVSAGHHTLIDTGIFAAYAGLKLEKVEEGIAVIKSEMIK</sequence>
<dbReference type="InterPro" id="IPR011765">
    <property type="entry name" value="Pept_M16_N"/>
</dbReference>
<dbReference type="InterPro" id="IPR050361">
    <property type="entry name" value="MPP/UQCRC_Complex"/>
</dbReference>
<evidence type="ECO:0000313" key="5">
    <source>
        <dbReference type="Proteomes" id="UP000176405"/>
    </source>
</evidence>
<gene>
    <name evidence="4" type="ORF">A3E45_05140</name>
</gene>
<evidence type="ECO:0008006" key="6">
    <source>
        <dbReference type="Google" id="ProtNLM"/>
    </source>
</evidence>
<evidence type="ECO:0000259" key="2">
    <source>
        <dbReference type="Pfam" id="PF00675"/>
    </source>
</evidence>
<dbReference type="PANTHER" id="PTHR11851:SF49">
    <property type="entry name" value="MITOCHONDRIAL-PROCESSING PEPTIDASE SUBUNIT ALPHA"/>
    <property type="match status" value="1"/>
</dbReference>
<dbReference type="PROSITE" id="PS00143">
    <property type="entry name" value="INSULINASE"/>
    <property type="match status" value="1"/>
</dbReference>
<accession>A0A1F5K7S7</accession>
<dbReference type="GO" id="GO:0004222">
    <property type="term" value="F:metalloendopeptidase activity"/>
    <property type="evidence" value="ECO:0007669"/>
    <property type="project" value="InterPro"/>
</dbReference>
<feature type="domain" description="Peptidase M16 C-terminal" evidence="3">
    <location>
        <begin position="169"/>
        <end position="325"/>
    </location>
</feature>
<dbReference type="Gene3D" id="3.30.830.10">
    <property type="entry name" value="Metalloenzyme, LuxS/M16 peptidase-like"/>
    <property type="match status" value="2"/>
</dbReference>
<dbReference type="SUPFAM" id="SSF63411">
    <property type="entry name" value="LuxS/MPP-like metallohydrolase"/>
    <property type="match status" value="2"/>
</dbReference>
<name>A0A1F5K7S7_9BACT</name>
<proteinExistence type="inferred from homology"/>
<dbReference type="AlphaFoldDB" id="A0A1F5K7S7"/>
<dbReference type="PANTHER" id="PTHR11851">
    <property type="entry name" value="METALLOPROTEASE"/>
    <property type="match status" value="1"/>
</dbReference>
<organism evidence="4 5">
    <name type="scientific">Candidatus Daviesbacteria bacterium RIFCSPHIGHO2_12_FULL_43_11</name>
    <dbReference type="NCBI Taxonomy" id="1797780"/>
    <lineage>
        <taxon>Bacteria</taxon>
        <taxon>Candidatus Daviesiibacteriota</taxon>
    </lineage>
</organism>